<evidence type="ECO:0000313" key="2">
    <source>
        <dbReference type="EMBL" id="MDP9616061.1"/>
    </source>
</evidence>
<dbReference type="RefSeq" id="WP_220048402.1">
    <property type="nucleotide sequence ID" value="NZ_JAURUE010000002.1"/>
</dbReference>
<comment type="caution">
    <text evidence="2">The sequence shown here is derived from an EMBL/GenBank/DDBJ whole genome shotgun (WGS) entry which is preliminary data.</text>
</comment>
<keyword evidence="3" id="KW-1185">Reference proteome</keyword>
<name>A0ABT9L5T6_9ACTN</name>
<evidence type="ECO:0000259" key="1">
    <source>
        <dbReference type="Pfam" id="PF01593"/>
    </source>
</evidence>
<feature type="domain" description="Amine oxidase" evidence="1">
    <location>
        <begin position="28"/>
        <end position="451"/>
    </location>
</feature>
<dbReference type="Proteomes" id="UP001234880">
    <property type="component" value="Unassembled WGS sequence"/>
</dbReference>
<accession>A0ABT9L5T6</accession>
<dbReference type="InterPro" id="IPR050464">
    <property type="entry name" value="Zeta_carotene_desat/Oxidored"/>
</dbReference>
<protein>
    <submittedName>
        <fullName evidence="2">Protoporphyrinogen oxidase</fullName>
    </submittedName>
</protein>
<dbReference type="Pfam" id="PF01593">
    <property type="entry name" value="Amino_oxidase"/>
    <property type="match status" value="1"/>
</dbReference>
<dbReference type="InterPro" id="IPR036188">
    <property type="entry name" value="FAD/NAD-bd_sf"/>
</dbReference>
<dbReference type="PANTHER" id="PTHR42923:SF46">
    <property type="entry name" value="AMINE OXIDASE"/>
    <property type="match status" value="1"/>
</dbReference>
<dbReference type="Gene3D" id="3.50.50.60">
    <property type="entry name" value="FAD/NAD(P)-binding domain"/>
    <property type="match status" value="1"/>
</dbReference>
<gene>
    <name evidence="2" type="ORF">JOF35_008399</name>
</gene>
<proteinExistence type="predicted"/>
<evidence type="ECO:0000313" key="3">
    <source>
        <dbReference type="Proteomes" id="UP001234880"/>
    </source>
</evidence>
<reference evidence="2 3" key="1">
    <citation type="submission" date="2023-07" db="EMBL/GenBank/DDBJ databases">
        <title>Sequencing the genomes of 1000 actinobacteria strains.</title>
        <authorList>
            <person name="Klenk H.-P."/>
        </authorList>
    </citation>
    <scope>NUCLEOTIDE SEQUENCE [LARGE SCALE GENOMIC DNA]</scope>
    <source>
        <strain evidence="2 3">DSM 41600</strain>
    </source>
</reference>
<sequence>MNTRTAATAPGTSKPSAPVDVLVVGAGFTGLAAALELASQGRTVRIIEREDTIGGLAASFPVGEGRRLERFYHHWFSSDQEMIRLCDSLGVSHLLEAHETRTGMYFANSIYRLSAPSDLLRFAPLPLHDRLRLGLLALRAQRVKHWRELESRTAEEWLVSLGGRRVYEVVWRPLLEGKFGKYADQVGATWMWTKLHLRGGSRTRSGKEILYYLKGGSEALLNVLRQRLESLGADIRTGTAVESVHLDGAGVSGVTAGGVFHPARHVLITTAPPLAAALLDHEGADHPAVPELKRSWSAVDYLGNVCLVLENTRPLSQTYWLNVNDPGFPYVGVIEHTNLDRPERYDGKHIVYLSTYLPTDAELYLMPDEDVFEYSLPHIQRMFPAFHRGWVERFHVWRAAYAQPVITPHYTRTMPSVESRVRGLYLAGMAQVFPEDRGTNYAVRDGRRAGRLVADRLTASATGSDHA</sequence>
<dbReference type="InterPro" id="IPR002937">
    <property type="entry name" value="Amino_oxidase"/>
</dbReference>
<dbReference type="SUPFAM" id="SSF51905">
    <property type="entry name" value="FAD/NAD(P)-binding domain"/>
    <property type="match status" value="1"/>
</dbReference>
<organism evidence="2 3">
    <name type="scientific">Streptomyces demainii</name>
    <dbReference type="NCBI Taxonomy" id="588122"/>
    <lineage>
        <taxon>Bacteria</taxon>
        <taxon>Bacillati</taxon>
        <taxon>Actinomycetota</taxon>
        <taxon>Actinomycetes</taxon>
        <taxon>Kitasatosporales</taxon>
        <taxon>Streptomycetaceae</taxon>
        <taxon>Streptomyces</taxon>
    </lineage>
</organism>
<dbReference type="PANTHER" id="PTHR42923">
    <property type="entry name" value="PROTOPORPHYRINOGEN OXIDASE"/>
    <property type="match status" value="1"/>
</dbReference>
<dbReference type="EMBL" id="JAURUE010000002">
    <property type="protein sequence ID" value="MDP9616061.1"/>
    <property type="molecule type" value="Genomic_DNA"/>
</dbReference>
<dbReference type="NCBIfam" id="NF005560">
    <property type="entry name" value="PRK07233.1"/>
    <property type="match status" value="1"/>
</dbReference>